<dbReference type="AlphaFoldDB" id="A0A4Q7M6I5"/>
<gene>
    <name evidence="2" type="ORF">EV187_3544</name>
</gene>
<dbReference type="Proteomes" id="UP000293289">
    <property type="component" value="Unassembled WGS sequence"/>
</dbReference>
<dbReference type="EMBL" id="SGWY01000004">
    <property type="protein sequence ID" value="RZS63635.1"/>
    <property type="molecule type" value="Genomic_DNA"/>
</dbReference>
<feature type="region of interest" description="Disordered" evidence="1">
    <location>
        <begin position="1"/>
        <end position="74"/>
    </location>
</feature>
<name>A0A4Q7M6I5_9MICO</name>
<reference evidence="2 3" key="1">
    <citation type="submission" date="2019-02" db="EMBL/GenBank/DDBJ databases">
        <title>Genomic Encyclopedia of Type Strains, Phase IV (KMG-IV): sequencing the most valuable type-strain genomes for metagenomic binning, comparative biology and taxonomic classification.</title>
        <authorList>
            <person name="Goeker M."/>
        </authorList>
    </citation>
    <scope>NUCLEOTIDE SEQUENCE [LARGE SCALE GENOMIC DNA]</scope>
    <source>
        <strain evidence="2 3">DSM 43045</strain>
    </source>
</reference>
<evidence type="ECO:0000313" key="2">
    <source>
        <dbReference type="EMBL" id="RZS63635.1"/>
    </source>
</evidence>
<accession>A0A4Q7M6I5</accession>
<keyword evidence="3" id="KW-1185">Reference proteome</keyword>
<dbReference type="RefSeq" id="WP_130354366.1">
    <property type="nucleotide sequence ID" value="NZ_SGWY01000004.1"/>
</dbReference>
<comment type="caution">
    <text evidence="2">The sequence shown here is derived from an EMBL/GenBank/DDBJ whole genome shotgun (WGS) entry which is preliminary data.</text>
</comment>
<sequence>MNDRSELSRPLTADEVATLAPPPESDAESPTTARSEQGSEATGEVHRPGLLASAPAGAEQADTIPNPRSVGEGD</sequence>
<protein>
    <submittedName>
        <fullName evidence="2">Uncharacterized protein</fullName>
    </submittedName>
</protein>
<evidence type="ECO:0000256" key="1">
    <source>
        <dbReference type="SAM" id="MobiDB-lite"/>
    </source>
</evidence>
<evidence type="ECO:0000313" key="3">
    <source>
        <dbReference type="Proteomes" id="UP000293289"/>
    </source>
</evidence>
<organism evidence="2 3">
    <name type="scientific">Agromyces ramosus</name>
    <dbReference type="NCBI Taxonomy" id="33879"/>
    <lineage>
        <taxon>Bacteria</taxon>
        <taxon>Bacillati</taxon>
        <taxon>Actinomycetota</taxon>
        <taxon>Actinomycetes</taxon>
        <taxon>Micrococcales</taxon>
        <taxon>Microbacteriaceae</taxon>
        <taxon>Agromyces</taxon>
    </lineage>
</organism>
<proteinExistence type="predicted"/>
<feature type="compositionally biased region" description="Polar residues" evidence="1">
    <location>
        <begin position="28"/>
        <end position="40"/>
    </location>
</feature>